<dbReference type="Gene3D" id="3.20.20.150">
    <property type="entry name" value="Divalent-metal-dependent TIM barrel enzymes"/>
    <property type="match status" value="1"/>
</dbReference>
<evidence type="ECO:0000313" key="2">
    <source>
        <dbReference type="EMBL" id="XCJ17689.1"/>
    </source>
</evidence>
<gene>
    <name evidence="2" type="ORF">ABNN70_04165</name>
</gene>
<proteinExistence type="predicted"/>
<name>A0AAU8IHG5_9BACL</name>
<dbReference type="Pfam" id="PF01261">
    <property type="entry name" value="AP_endonuc_2"/>
    <property type="match status" value="1"/>
</dbReference>
<accession>A0AAU8IHG5</accession>
<dbReference type="InterPro" id="IPR013022">
    <property type="entry name" value="Xyl_isomerase-like_TIM-brl"/>
</dbReference>
<sequence>MPFIRLKCGLDSRQLADRLKYLPEIIELQLTEEDIQKPQELLDTLFQLKQAGIKVYLHQPVTCRQIRLDIMSRNPEITSYYQWSCRRLADLCRQADVLCVIHAHYSGSESSLLSGRSASRNMRTRIEKLVQKGGDCFLWENTTAGLFSFANPHVLSEIIEPLHLALCLDISHAFISLKGSNRRLKQVTEQVEKQVRYFHLVDSAGKRHDALPLGKGKIDWINLKPLLIHKDFIFEIGLKDNNDCRPMIESAQYFSSLPSA</sequence>
<dbReference type="AlphaFoldDB" id="A0AAU8IHG5"/>
<evidence type="ECO:0000259" key="1">
    <source>
        <dbReference type="Pfam" id="PF01261"/>
    </source>
</evidence>
<dbReference type="EMBL" id="CP159510">
    <property type="protein sequence ID" value="XCJ17689.1"/>
    <property type="molecule type" value="Genomic_DNA"/>
</dbReference>
<reference evidence="2" key="1">
    <citation type="submission" date="2024-06" db="EMBL/GenBank/DDBJ databases">
        <authorList>
            <person name="Fan A."/>
            <person name="Zhang F.Y."/>
            <person name="Zhang L."/>
        </authorList>
    </citation>
    <scope>NUCLEOTIDE SEQUENCE</scope>
    <source>
        <strain evidence="2">Y61</strain>
    </source>
</reference>
<dbReference type="RefSeq" id="WP_353948824.1">
    <property type="nucleotide sequence ID" value="NZ_CP159510.1"/>
</dbReference>
<dbReference type="SUPFAM" id="SSF51658">
    <property type="entry name" value="Xylose isomerase-like"/>
    <property type="match status" value="1"/>
</dbReference>
<organism evidence="2">
    <name type="scientific">Sporolactobacillus sp. Y61</name>
    <dbReference type="NCBI Taxonomy" id="3160863"/>
    <lineage>
        <taxon>Bacteria</taxon>
        <taxon>Bacillati</taxon>
        <taxon>Bacillota</taxon>
        <taxon>Bacilli</taxon>
        <taxon>Bacillales</taxon>
        <taxon>Sporolactobacillaceae</taxon>
        <taxon>Sporolactobacillus</taxon>
    </lineage>
</organism>
<feature type="domain" description="Xylose isomerase-like TIM barrel" evidence="1">
    <location>
        <begin position="43"/>
        <end position="232"/>
    </location>
</feature>
<dbReference type="InterPro" id="IPR036237">
    <property type="entry name" value="Xyl_isomerase-like_sf"/>
</dbReference>
<protein>
    <submittedName>
        <fullName evidence="2">TIM barrel protein</fullName>
    </submittedName>
</protein>